<dbReference type="InterPro" id="IPR056524">
    <property type="entry name" value="KIF6/9_C"/>
</dbReference>
<dbReference type="Pfam" id="PF23735">
    <property type="entry name" value="KIF9"/>
    <property type="match status" value="1"/>
</dbReference>
<dbReference type="InterPro" id="IPR001247">
    <property type="entry name" value="ExoRNase_PH_dom1"/>
</dbReference>
<evidence type="ECO:0000256" key="3">
    <source>
        <dbReference type="ARBA" id="ARBA00023242"/>
    </source>
</evidence>
<dbReference type="GO" id="GO:0051231">
    <property type="term" value="P:spindle elongation"/>
    <property type="evidence" value="ECO:0007669"/>
    <property type="project" value="TreeGrafter"/>
</dbReference>
<dbReference type="Pfam" id="PF01138">
    <property type="entry name" value="RNase_PH"/>
    <property type="match status" value="1"/>
</dbReference>
<dbReference type="AlphaFoldDB" id="A0A8J5IIE1"/>
<protein>
    <recommendedName>
        <fullName evidence="7">Kinesin motor domain-containing protein</fullName>
    </recommendedName>
</protein>
<feature type="coiled-coil region" evidence="5">
    <location>
        <begin position="1026"/>
        <end position="1116"/>
    </location>
</feature>
<comment type="similarity">
    <text evidence="4">Belongs to the TRAFAC class myosin-kinesin ATPase superfamily. Kinesin family.</text>
</comment>
<evidence type="ECO:0000256" key="1">
    <source>
        <dbReference type="ARBA" id="ARBA00022741"/>
    </source>
</evidence>
<dbReference type="Pfam" id="PF00225">
    <property type="entry name" value="Kinesin"/>
    <property type="match status" value="1"/>
</dbReference>
<feature type="compositionally biased region" description="Basic residues" evidence="6">
    <location>
        <begin position="484"/>
        <end position="498"/>
    </location>
</feature>
<dbReference type="PANTHER" id="PTHR47969">
    <property type="entry name" value="CHROMOSOME-ASSOCIATED KINESIN KIF4A-RELATED"/>
    <property type="match status" value="1"/>
</dbReference>
<name>A0A8J5IIE1_9STRA</name>
<keyword evidence="9" id="KW-1185">Reference proteome</keyword>
<dbReference type="InterPro" id="IPR027640">
    <property type="entry name" value="Kinesin-like_fam"/>
</dbReference>
<evidence type="ECO:0000313" key="8">
    <source>
        <dbReference type="EMBL" id="KAG6953015.1"/>
    </source>
</evidence>
<keyword evidence="1 4" id="KW-0547">Nucleotide-binding</keyword>
<evidence type="ECO:0000256" key="4">
    <source>
        <dbReference type="PROSITE-ProRule" id="PRU00283"/>
    </source>
</evidence>
<sequence length="1156" mass="126722">MALRDDHDFLSENERQFLANCLRQPPHVRADGRELLQQRKIRVQFRRSDSESQAEVQLGRTRVIGNVHGEIVPPFPDRPTEGFLHFAVELSPMASPSFEASASAGRGAASSVAAAELARLVERGVRESRALDTEALAVVAGEKVWAITCHVHVVDHGGNLVDAASLAAIAALMHYRRPEVAVKEGTSGNGGVTVYSVDEHAAVPLSLHHIPISISFCFLQPAANMHGSSENDDGVDADEDGEPIIFMDPTDREERITDARMSFTFNSFRELCAVHKIGGAAVSQTTVLRCANVAAARVVELTTFLKEEEEKADKEAVQRRRSLLRGRAFADISSTLDEATAKSTVEHVDLGAMTDFSTLHAPIALRDDPTNEETAQQVTSMAELLESLETAADLTEEEPKAAAAGLAMTDAARNEFRQLANSETVRDLIHGSKKQQPKPAQPAKKKPMMDSASDSEEEGGVLQSEFGALSRPEAPVKAKPIAKPVKKTPAKKGRKKKVVVPSSDEDEDEDMDLSAAIKRNDAIERDLMLSVSTLDRHGDKDFDATQSNDNVGTNDAVVIDEQQQTINVITNTASGGGTSFRFDQVLSPGIDQAGVFRWVGSDVVDGALSGYNSCILAYGQTGAGKTFTMSGGGPRRRFEDRGLIARSLSRVFQRTQQDADHSYALRMSYLEIYNDRLIDLLGPDVGTGHAPNDLAIQENARGQTFVRGLTKALVSSEEQALDLVFQGETNRVVAEHALNAASTRSHCIFTLYLERKRSVMSSALIGDDVSRDETIGGSQNEDDVVYSKLHLVDLAGSERMKKTLTEAGSTRANEACYINRSLTFLEQVVLALGSKNRAHVPFRQTPLTNLLKDSLGGNCRTLLVACVWPAPTHTDQSLATLRFAARMRRVKTQAIVNIIACGSGSAGLKLAHEERAAYRDEIRRLREELVLYDAIAGRTRANHESKGNSSQAEELRRQQITAFLTDAERVPAVQSLRQVHQLGNQIPWRDQLEPQQQQRVASAPTPCKSDKELFEEFKSMGGADPGAEALRDLEQAKMNLREAKAQYATLVLAVNRVKVEIDGYALQLQELRDRATPDHQKEAGEIEAQSMPLLQLQDAKKRYRAAFEQLHEKKAEVGYLGKIKAQMLQQVALQFQSWRDQQEKGPETAVTGEWPG</sequence>
<dbReference type="EMBL" id="JAENGY010001060">
    <property type="protein sequence ID" value="KAG6953015.1"/>
    <property type="molecule type" value="Genomic_DNA"/>
</dbReference>
<dbReference type="GO" id="GO:0003777">
    <property type="term" value="F:microtubule motor activity"/>
    <property type="evidence" value="ECO:0007669"/>
    <property type="project" value="InterPro"/>
</dbReference>
<dbReference type="GO" id="GO:0007052">
    <property type="term" value="P:mitotic spindle organization"/>
    <property type="evidence" value="ECO:0007669"/>
    <property type="project" value="TreeGrafter"/>
</dbReference>
<feature type="region of interest" description="Disordered" evidence="6">
    <location>
        <begin position="427"/>
        <end position="507"/>
    </location>
</feature>
<dbReference type="Pfam" id="PF03725">
    <property type="entry name" value="RNase_PH_C"/>
    <property type="match status" value="1"/>
</dbReference>
<dbReference type="GO" id="GO:0008017">
    <property type="term" value="F:microtubule binding"/>
    <property type="evidence" value="ECO:0007669"/>
    <property type="project" value="InterPro"/>
</dbReference>
<dbReference type="PANTHER" id="PTHR47969:SF29">
    <property type="entry name" value="KINESIN-LIKE PROTEIN"/>
    <property type="match status" value="1"/>
</dbReference>
<dbReference type="GO" id="GO:0000178">
    <property type="term" value="C:exosome (RNase complex)"/>
    <property type="evidence" value="ECO:0007669"/>
    <property type="project" value="InterPro"/>
</dbReference>
<comment type="caution">
    <text evidence="8">The sequence shown here is derived from an EMBL/GenBank/DDBJ whole genome shotgun (WGS) entry which is preliminary data.</text>
</comment>
<dbReference type="CDD" id="cd11368">
    <property type="entry name" value="RNase_PH_RRP45"/>
    <property type="match status" value="1"/>
</dbReference>
<evidence type="ECO:0000259" key="7">
    <source>
        <dbReference type="PROSITE" id="PS50067"/>
    </source>
</evidence>
<evidence type="ECO:0000256" key="2">
    <source>
        <dbReference type="ARBA" id="ARBA00022840"/>
    </source>
</evidence>
<dbReference type="SMART" id="SM00129">
    <property type="entry name" value="KISc"/>
    <property type="match status" value="1"/>
</dbReference>
<evidence type="ECO:0000256" key="6">
    <source>
        <dbReference type="SAM" id="MobiDB-lite"/>
    </source>
</evidence>
<dbReference type="GO" id="GO:0005524">
    <property type="term" value="F:ATP binding"/>
    <property type="evidence" value="ECO:0007669"/>
    <property type="project" value="UniProtKB-UniRule"/>
</dbReference>
<feature type="binding site" evidence="4">
    <location>
        <begin position="619"/>
        <end position="626"/>
    </location>
    <ligand>
        <name>ATP</name>
        <dbReference type="ChEBI" id="CHEBI:30616"/>
    </ligand>
</feature>
<evidence type="ECO:0000256" key="5">
    <source>
        <dbReference type="SAM" id="Coils"/>
    </source>
</evidence>
<proteinExistence type="inferred from homology"/>
<reference evidence="8" key="1">
    <citation type="submission" date="2021-01" db="EMBL/GenBank/DDBJ databases">
        <title>Phytophthora aleatoria, a newly-described species from Pinus radiata is distinct from Phytophthora cactorum isolates based on comparative genomics.</title>
        <authorList>
            <person name="Mcdougal R."/>
            <person name="Panda P."/>
            <person name="Williams N."/>
            <person name="Studholme D.J."/>
        </authorList>
    </citation>
    <scope>NUCLEOTIDE SEQUENCE</scope>
    <source>
        <strain evidence="8">NZFS 4037</strain>
    </source>
</reference>
<dbReference type="GO" id="GO:0006396">
    <property type="term" value="P:RNA processing"/>
    <property type="evidence" value="ECO:0007669"/>
    <property type="project" value="InterPro"/>
</dbReference>
<dbReference type="PROSITE" id="PS00411">
    <property type="entry name" value="KINESIN_MOTOR_1"/>
    <property type="match status" value="1"/>
</dbReference>
<dbReference type="Proteomes" id="UP000709295">
    <property type="component" value="Unassembled WGS sequence"/>
</dbReference>
<keyword evidence="3" id="KW-0539">Nucleus</keyword>
<dbReference type="InterPro" id="IPR019821">
    <property type="entry name" value="Kinesin_motor_CS"/>
</dbReference>
<gene>
    <name evidence="8" type="ORF">JG688_00013021</name>
</gene>
<dbReference type="InterPro" id="IPR001752">
    <property type="entry name" value="Kinesin_motor_dom"/>
</dbReference>
<dbReference type="InterPro" id="IPR015847">
    <property type="entry name" value="ExoRNase_PH_dom2"/>
</dbReference>
<evidence type="ECO:0000313" key="9">
    <source>
        <dbReference type="Proteomes" id="UP000709295"/>
    </source>
</evidence>
<keyword evidence="2 4" id="KW-0067">ATP-binding</keyword>
<dbReference type="InterPro" id="IPR033100">
    <property type="entry name" value="Rrp45"/>
</dbReference>
<dbReference type="FunFam" id="3.40.850.10:FF:000353">
    <property type="entry name" value="Kinesin-like protein"/>
    <property type="match status" value="1"/>
</dbReference>
<organism evidence="8 9">
    <name type="scientific">Phytophthora aleatoria</name>
    <dbReference type="NCBI Taxonomy" id="2496075"/>
    <lineage>
        <taxon>Eukaryota</taxon>
        <taxon>Sar</taxon>
        <taxon>Stramenopiles</taxon>
        <taxon>Oomycota</taxon>
        <taxon>Peronosporomycetes</taxon>
        <taxon>Peronosporales</taxon>
        <taxon>Peronosporaceae</taxon>
        <taxon>Phytophthora</taxon>
    </lineage>
</organism>
<dbReference type="GO" id="GO:0007018">
    <property type="term" value="P:microtubule-based movement"/>
    <property type="evidence" value="ECO:0007669"/>
    <property type="project" value="InterPro"/>
</dbReference>
<feature type="domain" description="Kinesin motor" evidence="7">
    <location>
        <begin position="530"/>
        <end position="890"/>
    </location>
</feature>
<dbReference type="GO" id="GO:0005875">
    <property type="term" value="C:microtubule associated complex"/>
    <property type="evidence" value="ECO:0007669"/>
    <property type="project" value="TreeGrafter"/>
</dbReference>
<keyword evidence="5" id="KW-0175">Coiled coil</keyword>
<keyword evidence="4" id="KW-0505">Motor protein</keyword>
<dbReference type="PROSITE" id="PS50067">
    <property type="entry name" value="KINESIN_MOTOR_2"/>
    <property type="match status" value="1"/>
</dbReference>
<accession>A0A8J5IIE1</accession>